<feature type="binding site" evidence="8">
    <location>
        <begin position="76"/>
        <end position="78"/>
    </location>
    <ligand>
        <name>NADP(+)</name>
        <dbReference type="ChEBI" id="CHEBI:58349"/>
    </ligand>
</feature>
<dbReference type="SMART" id="SM01350">
    <property type="entry name" value="6PGD"/>
    <property type="match status" value="1"/>
</dbReference>
<dbReference type="HOGENOM" id="CLU_024540_4_2_9"/>
<name>F5RIZ7_9FIRM</name>
<comment type="similarity">
    <text evidence="1 5 9">Belongs to the 6-phosphogluconate dehydrogenase family.</text>
</comment>
<evidence type="ECO:0000256" key="5">
    <source>
        <dbReference type="PIRNR" id="PIRNR000109"/>
    </source>
</evidence>
<evidence type="ECO:0000256" key="3">
    <source>
        <dbReference type="ARBA" id="ARBA00023002"/>
    </source>
</evidence>
<reference evidence="11 12" key="1">
    <citation type="submission" date="2011-04" db="EMBL/GenBank/DDBJ databases">
        <authorList>
            <person name="Muzny D."/>
            <person name="Qin X."/>
            <person name="Deng J."/>
            <person name="Jiang H."/>
            <person name="Liu Y."/>
            <person name="Qu J."/>
            <person name="Song X.-Z."/>
            <person name="Zhang L."/>
            <person name="Thornton R."/>
            <person name="Coyle M."/>
            <person name="Francisco L."/>
            <person name="Jackson L."/>
            <person name="Javaid M."/>
            <person name="Korchina V."/>
            <person name="Kovar C."/>
            <person name="Mata R."/>
            <person name="Mathew T."/>
            <person name="Ngo R."/>
            <person name="Nguyen L."/>
            <person name="Nguyen N."/>
            <person name="Okwuonu G."/>
            <person name="Ongeri F."/>
            <person name="Pham C."/>
            <person name="Simmons D."/>
            <person name="Wilczek-Boney K."/>
            <person name="Hale W."/>
            <person name="Jakkamsetti A."/>
            <person name="Pham P."/>
            <person name="Ruth R."/>
            <person name="San Lucas F."/>
            <person name="Warren J."/>
            <person name="Zhang J."/>
            <person name="Zhao Z."/>
            <person name="Zhou C."/>
            <person name="Zhu D."/>
            <person name="Lee S."/>
            <person name="Bess C."/>
            <person name="Blankenburg K."/>
            <person name="Forbes L."/>
            <person name="Fu Q."/>
            <person name="Gubbala S."/>
            <person name="Hirani K."/>
            <person name="Jayaseelan J.C."/>
            <person name="Lara F."/>
            <person name="Munidasa M."/>
            <person name="Palculict T."/>
            <person name="Patil S."/>
            <person name="Pu L.-L."/>
            <person name="Saada N."/>
            <person name="Tang L."/>
            <person name="Weissenberger G."/>
            <person name="Zhu Y."/>
            <person name="Hemphill L."/>
            <person name="Shang Y."/>
            <person name="Youmans B."/>
            <person name="Ayvaz T."/>
            <person name="Ross M."/>
            <person name="Santibanez J."/>
            <person name="Aqrawi P."/>
            <person name="Gross S."/>
            <person name="Joshi V."/>
            <person name="Fowler G."/>
            <person name="Nazareth L."/>
            <person name="Reid J."/>
            <person name="Worley K."/>
            <person name="Petrosino J."/>
            <person name="Highlander S."/>
            <person name="Gibbs R."/>
        </authorList>
    </citation>
    <scope>NUCLEOTIDE SEQUENCE [LARGE SCALE GENOMIC DNA]</scope>
    <source>
        <strain evidence="11 12">DSM 2778</strain>
    </source>
</reference>
<evidence type="ECO:0000259" key="10">
    <source>
        <dbReference type="SMART" id="SM01350"/>
    </source>
</evidence>
<dbReference type="SUPFAM" id="SSF48179">
    <property type="entry name" value="6-phosphogluconate dehydrogenase C-terminal domain-like"/>
    <property type="match status" value="1"/>
</dbReference>
<dbReference type="InterPro" id="IPR036291">
    <property type="entry name" value="NAD(P)-bd_dom_sf"/>
</dbReference>
<sequence length="474" mass="51366">MSNGTMDIGVVGMGVMGSNLAFNMADHGFQVAGWNRTSDLTEAAEKRNPPANFHACYDLKEFIGSLKKPRRVFLMIAAGAPVDWAIGEIAPLLEAGDIILDGGNSFYADTRRRHDALREQGICYFGVGVSGGEKGARFGPAIMPGGDRAAYEAVRPILEGIAARAGDAPCCTYIGEDGAGHYVKMVHNGIEYADMQLIAETYLILKHVGSLSNARIGEIFHEWNAGELKSYLIGITADIFAEQDAETGKALVDIIVDRAGQKGTGRWTSLEALQCGVDLSMISAACNARVLSNLTEERAHAGAVMSAPAAAGEVGADFIEAVRRSLYTAKIVAYAQGFSLYRAAKEEFGWSLDFGKIASIFRAGCIIQAEFLQRITDAYEREPNLKNLMFDDFFLSSINANMESLRGTVCLAVQHGVPVPALSAAMQYIDALRSGQLGANLIQAQRDYFGAHTFERTDKAGSFHHQWQEHYPKE</sequence>
<evidence type="ECO:0000256" key="6">
    <source>
        <dbReference type="PIRSR" id="PIRSR000109-1"/>
    </source>
</evidence>
<organism evidence="11 12">
    <name type="scientific">Centipeda periodontii DSM 2778</name>
    <dbReference type="NCBI Taxonomy" id="888060"/>
    <lineage>
        <taxon>Bacteria</taxon>
        <taxon>Bacillati</taxon>
        <taxon>Bacillota</taxon>
        <taxon>Negativicutes</taxon>
        <taxon>Selenomonadales</taxon>
        <taxon>Selenomonadaceae</taxon>
        <taxon>Centipeda</taxon>
    </lineage>
</organism>
<accession>F5RIZ7</accession>
<dbReference type="InterPro" id="IPR006115">
    <property type="entry name" value="6PGDH_NADP-bd"/>
</dbReference>
<dbReference type="Pfam" id="PF00393">
    <property type="entry name" value="6PGD"/>
    <property type="match status" value="1"/>
</dbReference>
<feature type="binding site" evidence="7">
    <location>
        <position position="446"/>
    </location>
    <ligand>
        <name>substrate</name>
        <note>ligand shared between dimeric partners</note>
    </ligand>
</feature>
<dbReference type="InterPro" id="IPR008927">
    <property type="entry name" value="6-PGluconate_DH-like_C_sf"/>
</dbReference>
<evidence type="ECO:0000256" key="9">
    <source>
        <dbReference type="RuleBase" id="RU000485"/>
    </source>
</evidence>
<feature type="binding site" description="in other chain" evidence="7">
    <location>
        <position position="192"/>
    </location>
    <ligand>
        <name>substrate</name>
        <note>ligand shared between dimeric partners</note>
    </ligand>
</feature>
<dbReference type="GO" id="GO:0019521">
    <property type="term" value="P:D-gluconate metabolic process"/>
    <property type="evidence" value="ECO:0007669"/>
    <property type="project" value="UniProtKB-KW"/>
</dbReference>
<dbReference type="Gene3D" id="1.20.5.320">
    <property type="entry name" value="6-Phosphogluconate Dehydrogenase, domain 3"/>
    <property type="match status" value="1"/>
</dbReference>
<evidence type="ECO:0000313" key="11">
    <source>
        <dbReference type="EMBL" id="EGK62435.1"/>
    </source>
</evidence>
<feature type="binding site" description="in other chain" evidence="7">
    <location>
        <begin position="130"/>
        <end position="132"/>
    </location>
    <ligand>
        <name>substrate</name>
        <note>ligand shared between dimeric partners</note>
    </ligand>
</feature>
<keyword evidence="12" id="KW-1185">Reference proteome</keyword>
<dbReference type="GO" id="GO:0050661">
    <property type="term" value="F:NADP binding"/>
    <property type="evidence" value="ECO:0007669"/>
    <property type="project" value="InterPro"/>
</dbReference>
<dbReference type="EC" id="1.1.1.44" evidence="5 9"/>
<dbReference type="NCBIfam" id="TIGR00873">
    <property type="entry name" value="gnd"/>
    <property type="match status" value="1"/>
</dbReference>
<comment type="caution">
    <text evidence="11">The sequence shown here is derived from an EMBL/GenBank/DDBJ whole genome shotgun (WGS) entry which is preliminary data.</text>
</comment>
<dbReference type="FunFam" id="1.10.1040.10:FF:000002">
    <property type="entry name" value="6-phosphogluconate dehydrogenase, decarboxylating"/>
    <property type="match status" value="1"/>
</dbReference>
<comment type="catalytic activity">
    <reaction evidence="5 9">
        <text>6-phospho-D-gluconate + NADP(+) = D-ribulose 5-phosphate + CO2 + NADPH</text>
        <dbReference type="Rhea" id="RHEA:10116"/>
        <dbReference type="ChEBI" id="CHEBI:16526"/>
        <dbReference type="ChEBI" id="CHEBI:57783"/>
        <dbReference type="ChEBI" id="CHEBI:58121"/>
        <dbReference type="ChEBI" id="CHEBI:58349"/>
        <dbReference type="ChEBI" id="CHEBI:58759"/>
        <dbReference type="EC" id="1.1.1.44"/>
    </reaction>
</comment>
<dbReference type="SUPFAM" id="SSF51735">
    <property type="entry name" value="NAD(P)-binding Rossmann-fold domains"/>
    <property type="match status" value="1"/>
</dbReference>
<dbReference type="OrthoDB" id="9804542at2"/>
<evidence type="ECO:0000256" key="1">
    <source>
        <dbReference type="ARBA" id="ARBA00008419"/>
    </source>
</evidence>
<proteinExistence type="inferred from homology"/>
<evidence type="ECO:0000256" key="2">
    <source>
        <dbReference type="ARBA" id="ARBA00011738"/>
    </source>
</evidence>
<evidence type="ECO:0000313" key="12">
    <source>
        <dbReference type="Proteomes" id="UP000004067"/>
    </source>
</evidence>
<dbReference type="AlphaFoldDB" id="F5RIZ7"/>
<dbReference type="FunFam" id="1.20.5.320:FF:000001">
    <property type="entry name" value="6-phosphogluconate dehydrogenase, decarboxylating"/>
    <property type="match status" value="1"/>
</dbReference>
<dbReference type="Gene3D" id="1.10.1040.10">
    <property type="entry name" value="N-(1-d-carboxylethyl)-l-norvaline Dehydrogenase, domain 2"/>
    <property type="match status" value="1"/>
</dbReference>
<feature type="binding site" evidence="7">
    <location>
        <position position="452"/>
    </location>
    <ligand>
        <name>substrate</name>
        <note>ligand shared between dimeric partners</note>
    </ligand>
</feature>
<dbReference type="STRING" id="888060.HMPREF9081_0182"/>
<dbReference type="PANTHER" id="PTHR11811">
    <property type="entry name" value="6-PHOSPHOGLUCONATE DEHYDROGENASE"/>
    <property type="match status" value="1"/>
</dbReference>
<feature type="binding site" description="in other chain" evidence="7">
    <location>
        <begin position="187"/>
        <end position="188"/>
    </location>
    <ligand>
        <name>substrate</name>
        <note>ligand shared between dimeric partners</note>
    </ligand>
</feature>
<keyword evidence="5 9" id="KW-0521">NADP</keyword>
<keyword evidence="4 9" id="KW-0311">Gluconate utilization</keyword>
<dbReference type="InterPro" id="IPR006113">
    <property type="entry name" value="6PGDH_Gnd/GntZ"/>
</dbReference>
<dbReference type="Proteomes" id="UP000004067">
    <property type="component" value="Unassembled WGS sequence"/>
</dbReference>
<dbReference type="PRINTS" id="PR00076">
    <property type="entry name" value="6PGDHDRGNASE"/>
</dbReference>
<protein>
    <recommendedName>
        <fullName evidence="5 9">6-phosphogluconate dehydrogenase, decarboxylating</fullName>
        <ecNumber evidence="5 9">1.1.1.44</ecNumber>
    </recommendedName>
</protein>
<keyword evidence="5 9" id="KW-0570">Pentose shunt</keyword>
<feature type="domain" description="6-phosphogluconate dehydrogenase C-terminal" evidence="10">
    <location>
        <begin position="180"/>
        <end position="468"/>
    </location>
</feature>
<evidence type="ECO:0000256" key="7">
    <source>
        <dbReference type="PIRSR" id="PIRSR000109-2"/>
    </source>
</evidence>
<dbReference type="GO" id="GO:0004616">
    <property type="term" value="F:phosphogluconate dehydrogenase (decarboxylating) activity"/>
    <property type="evidence" value="ECO:0007669"/>
    <property type="project" value="UniProtKB-EC"/>
</dbReference>
<dbReference type="InterPro" id="IPR006183">
    <property type="entry name" value="Pgluconate_DH"/>
</dbReference>
<feature type="binding site" evidence="8">
    <location>
        <position position="104"/>
    </location>
    <ligand>
        <name>NADP(+)</name>
        <dbReference type="ChEBI" id="CHEBI:58349"/>
    </ligand>
</feature>
<dbReference type="Pfam" id="PF03446">
    <property type="entry name" value="NAD_binding_2"/>
    <property type="match status" value="1"/>
</dbReference>
<dbReference type="InterPro" id="IPR006114">
    <property type="entry name" value="6PGDH_C"/>
</dbReference>
<dbReference type="UniPathway" id="UPA00115">
    <property type="reaction ID" value="UER00410"/>
</dbReference>
<comment type="function">
    <text evidence="5">Catalyzes the oxidative decarboxylation of 6-phosphogluconate to ribulose 5-phosphate and CO(2), with concomitant reduction of NADP to NADPH.</text>
</comment>
<feature type="binding site" description="in other chain" evidence="7">
    <location>
        <position position="289"/>
    </location>
    <ligand>
        <name>substrate</name>
        <note>ligand shared between dimeric partners</note>
    </ligand>
</feature>
<feature type="binding site" evidence="8">
    <location>
        <begin position="35"/>
        <end position="37"/>
    </location>
    <ligand>
        <name>NADP(+)</name>
        <dbReference type="ChEBI" id="CHEBI:58349"/>
    </ligand>
</feature>
<dbReference type="PROSITE" id="PS00461">
    <property type="entry name" value="6PGD"/>
    <property type="match status" value="1"/>
</dbReference>
<feature type="binding site" description="in other chain" evidence="7">
    <location>
        <position position="104"/>
    </location>
    <ligand>
        <name>substrate</name>
        <note>ligand shared between dimeric partners</note>
    </ligand>
</feature>
<dbReference type="InterPro" id="IPR006184">
    <property type="entry name" value="6PGdom_BS"/>
</dbReference>
<evidence type="ECO:0000256" key="8">
    <source>
        <dbReference type="PIRSR" id="PIRSR000109-3"/>
    </source>
</evidence>
<dbReference type="NCBIfam" id="NF006765">
    <property type="entry name" value="PRK09287.1"/>
    <property type="match status" value="1"/>
</dbReference>
<dbReference type="eggNOG" id="COG0362">
    <property type="taxonomic scope" value="Bacteria"/>
</dbReference>
<gene>
    <name evidence="11" type="primary">gnd</name>
    <name evidence="11" type="ORF">HMPREF9081_0182</name>
</gene>
<dbReference type="InterPro" id="IPR013328">
    <property type="entry name" value="6PGD_dom2"/>
</dbReference>
<feature type="binding site" description="in other chain" evidence="7">
    <location>
        <position position="262"/>
    </location>
    <ligand>
        <name>substrate</name>
        <note>ligand shared between dimeric partners</note>
    </ligand>
</feature>
<dbReference type="EMBL" id="AFHQ01000004">
    <property type="protein sequence ID" value="EGK62435.1"/>
    <property type="molecule type" value="Genomic_DNA"/>
</dbReference>
<comment type="pathway">
    <text evidence="5 9">Carbohydrate degradation; pentose phosphate pathway; D-ribulose 5-phosphate from D-glucose 6-phosphate (oxidative stage): step 3/3.</text>
</comment>
<dbReference type="FunFam" id="3.40.50.720:FF:000007">
    <property type="entry name" value="6-phosphogluconate dehydrogenase, decarboxylating"/>
    <property type="match status" value="1"/>
</dbReference>
<evidence type="ECO:0000256" key="4">
    <source>
        <dbReference type="ARBA" id="ARBA00023064"/>
    </source>
</evidence>
<feature type="binding site" evidence="8">
    <location>
        <begin position="12"/>
        <end position="17"/>
    </location>
    <ligand>
        <name>NADP(+)</name>
        <dbReference type="ChEBI" id="CHEBI:58349"/>
    </ligand>
</feature>
<comment type="subunit">
    <text evidence="2 5">Homodimer.</text>
</comment>
<dbReference type="Gene3D" id="3.40.50.720">
    <property type="entry name" value="NAD(P)-binding Rossmann-like Domain"/>
    <property type="match status" value="1"/>
</dbReference>
<feature type="active site" description="Proton donor" evidence="6">
    <location>
        <position position="191"/>
    </location>
</feature>
<dbReference type="GO" id="GO:0006098">
    <property type="term" value="P:pentose-phosphate shunt"/>
    <property type="evidence" value="ECO:0007669"/>
    <property type="project" value="UniProtKB-UniPathway"/>
</dbReference>
<feature type="active site" description="Proton acceptor" evidence="6">
    <location>
        <position position="184"/>
    </location>
</feature>
<dbReference type="PIRSF" id="PIRSF000109">
    <property type="entry name" value="6PGD"/>
    <property type="match status" value="1"/>
</dbReference>
<dbReference type="RefSeq" id="WP_006304992.1">
    <property type="nucleotide sequence ID" value="NZ_GL892076.1"/>
</dbReference>
<keyword evidence="3 5" id="KW-0560">Oxidoreductase</keyword>